<name>A0ABX9QNP8_9BACT</name>
<gene>
    <name evidence="3" type="ORF">D7Y13_06845</name>
</gene>
<comment type="caution">
    <text evidence="3">The sequence shown here is derived from an EMBL/GenBank/DDBJ whole genome shotgun (WGS) entry which is preliminary data.</text>
</comment>
<protein>
    <submittedName>
        <fullName evidence="3">Peptidylprolyl isomerase</fullName>
    </submittedName>
</protein>
<keyword evidence="4" id="KW-1185">Reference proteome</keyword>
<proteinExistence type="predicted"/>
<sequence>MPEAPGSRRTVHAMSKPLPSLRPLLLTALLAVGCSGGSRAPEGQGVKKAGPVVAQVNGQPVTAPELEARLNEQPPFVRARYASPEKKREFLDNLIRFELLAQEAKKRGLEQDPEIQTTLQKVMVQKLLRQQQDATGTLSESELRKYYDEHVTEFVRPERVRLGHLFLAAPKENVGKRNQVRAAATKLLAEVKAQSAGANKSAFELKAAEQSADTATRSAGGDLGFLTREELTKAWGAPLAEAAFALANASDLGPVVETDQGFHLVKLLGRQVGTNQEFEAVKSRIEGRLMAERRAKALEDFITSLKAQAKIEVHADVLEKVKVDIEGTPALPPTTGTPTP</sequence>
<evidence type="ECO:0000259" key="2">
    <source>
        <dbReference type="PROSITE" id="PS50198"/>
    </source>
</evidence>
<dbReference type="PANTHER" id="PTHR47245">
    <property type="entry name" value="PEPTIDYLPROLYL ISOMERASE"/>
    <property type="match status" value="1"/>
</dbReference>
<dbReference type="SUPFAM" id="SSF54534">
    <property type="entry name" value="FKBP-like"/>
    <property type="match status" value="1"/>
</dbReference>
<dbReference type="Proteomes" id="UP000278907">
    <property type="component" value="Unassembled WGS sequence"/>
</dbReference>
<dbReference type="GO" id="GO:0016853">
    <property type="term" value="F:isomerase activity"/>
    <property type="evidence" value="ECO:0007669"/>
    <property type="project" value="UniProtKB-KW"/>
</dbReference>
<dbReference type="PROSITE" id="PS50198">
    <property type="entry name" value="PPIC_PPIASE_2"/>
    <property type="match status" value="1"/>
</dbReference>
<keyword evidence="1 3" id="KW-0413">Isomerase</keyword>
<dbReference type="Gene3D" id="3.10.50.40">
    <property type="match status" value="1"/>
</dbReference>
<dbReference type="InterPro" id="IPR050245">
    <property type="entry name" value="PrsA_foldase"/>
</dbReference>
<organism evidence="3 4">
    <name type="scientific">Corallococcus praedator</name>
    <dbReference type="NCBI Taxonomy" id="2316724"/>
    <lineage>
        <taxon>Bacteria</taxon>
        <taxon>Pseudomonadati</taxon>
        <taxon>Myxococcota</taxon>
        <taxon>Myxococcia</taxon>
        <taxon>Myxococcales</taxon>
        <taxon>Cystobacterineae</taxon>
        <taxon>Myxococcaceae</taxon>
        <taxon>Corallococcus</taxon>
    </lineage>
</organism>
<accession>A0ABX9QNP8</accession>
<dbReference type="Pfam" id="PF13145">
    <property type="entry name" value="Rotamase_2"/>
    <property type="match status" value="1"/>
</dbReference>
<dbReference type="InterPro" id="IPR000297">
    <property type="entry name" value="PPIase_PpiC"/>
</dbReference>
<dbReference type="InterPro" id="IPR027304">
    <property type="entry name" value="Trigger_fact/SurA_dom_sf"/>
</dbReference>
<evidence type="ECO:0000313" key="4">
    <source>
        <dbReference type="Proteomes" id="UP000278907"/>
    </source>
</evidence>
<feature type="domain" description="PpiC" evidence="2">
    <location>
        <begin position="157"/>
        <end position="269"/>
    </location>
</feature>
<evidence type="ECO:0000313" key="3">
    <source>
        <dbReference type="EMBL" id="RKI13989.1"/>
    </source>
</evidence>
<dbReference type="Gene3D" id="1.10.4030.10">
    <property type="entry name" value="Porin chaperone SurA, peptide-binding domain"/>
    <property type="match status" value="1"/>
</dbReference>
<dbReference type="SUPFAM" id="SSF109998">
    <property type="entry name" value="Triger factor/SurA peptide-binding domain-like"/>
    <property type="match status" value="1"/>
</dbReference>
<dbReference type="InterPro" id="IPR046357">
    <property type="entry name" value="PPIase_dom_sf"/>
</dbReference>
<reference evidence="3 4" key="1">
    <citation type="submission" date="2018-09" db="EMBL/GenBank/DDBJ databases">
        <authorList>
            <person name="Livingstone P.G."/>
            <person name="Whitworth D.E."/>
        </authorList>
    </citation>
    <scope>NUCLEOTIDE SEQUENCE [LARGE SCALE GENOMIC DNA]</scope>
    <source>
        <strain evidence="3 4">CA031B</strain>
    </source>
</reference>
<dbReference type="PANTHER" id="PTHR47245:SF2">
    <property type="entry name" value="PEPTIDYL-PROLYL CIS-TRANS ISOMERASE HP_0175-RELATED"/>
    <property type="match status" value="1"/>
</dbReference>
<evidence type="ECO:0000256" key="1">
    <source>
        <dbReference type="PROSITE-ProRule" id="PRU00278"/>
    </source>
</evidence>
<dbReference type="Gene3D" id="1.10.8.1040">
    <property type="match status" value="1"/>
</dbReference>
<dbReference type="EMBL" id="RAWI01000033">
    <property type="protein sequence ID" value="RKI13989.1"/>
    <property type="molecule type" value="Genomic_DNA"/>
</dbReference>
<dbReference type="Pfam" id="PF13624">
    <property type="entry name" value="SurA_N_3"/>
    <property type="match status" value="1"/>
</dbReference>
<keyword evidence="1" id="KW-0697">Rotamase</keyword>